<proteinExistence type="predicted"/>
<comment type="caution">
    <text evidence="1">The sequence shown here is derived from an EMBL/GenBank/DDBJ whole genome shotgun (WGS) entry which is preliminary data.</text>
</comment>
<dbReference type="SUPFAM" id="SSF49464">
    <property type="entry name" value="Carboxypeptidase regulatory domain-like"/>
    <property type="match status" value="1"/>
</dbReference>
<dbReference type="Proteomes" id="UP001156882">
    <property type="component" value="Unassembled WGS sequence"/>
</dbReference>
<keyword evidence="2" id="KW-1185">Reference proteome</keyword>
<accession>A0ABQ6CH72</accession>
<sequence>MACGERGAARFCHEINAKLDEFPATATKILEMKPILALITVCAALAACQTDRPLERPARIGITGRLLDKGRPVAGTQVRITSANRPSHTIATTTDEGGRFYLSTDDTGPASPDGDILRIEVLGQDYHAAGEVSPASLQVTCDLAAEAAYTLGNDKRFWDGNDTQASLSPVPRGLKCW</sequence>
<reference evidence="2" key="1">
    <citation type="journal article" date="2019" name="Int. J. Syst. Evol. Microbiol.">
        <title>The Global Catalogue of Microorganisms (GCM) 10K type strain sequencing project: providing services to taxonomists for standard genome sequencing and annotation.</title>
        <authorList>
            <consortium name="The Broad Institute Genomics Platform"/>
            <consortium name="The Broad Institute Genome Sequencing Center for Infectious Disease"/>
            <person name="Wu L."/>
            <person name="Ma J."/>
        </authorList>
    </citation>
    <scope>NUCLEOTIDE SEQUENCE [LARGE SCALE GENOMIC DNA]</scope>
    <source>
        <strain evidence="2">NBRC 101365</strain>
    </source>
</reference>
<dbReference type="InterPro" id="IPR008969">
    <property type="entry name" value="CarboxyPept-like_regulatory"/>
</dbReference>
<dbReference type="EMBL" id="BSPC01000023">
    <property type="protein sequence ID" value="GLS19505.1"/>
    <property type="molecule type" value="Genomic_DNA"/>
</dbReference>
<name>A0ABQ6CH72_9HYPH</name>
<evidence type="ECO:0000313" key="2">
    <source>
        <dbReference type="Proteomes" id="UP001156882"/>
    </source>
</evidence>
<evidence type="ECO:0008006" key="3">
    <source>
        <dbReference type="Google" id="ProtNLM"/>
    </source>
</evidence>
<evidence type="ECO:0000313" key="1">
    <source>
        <dbReference type="EMBL" id="GLS19505.1"/>
    </source>
</evidence>
<organism evidence="1 2">
    <name type="scientific">Labrys miyagiensis</name>
    <dbReference type="NCBI Taxonomy" id="346912"/>
    <lineage>
        <taxon>Bacteria</taxon>
        <taxon>Pseudomonadati</taxon>
        <taxon>Pseudomonadota</taxon>
        <taxon>Alphaproteobacteria</taxon>
        <taxon>Hyphomicrobiales</taxon>
        <taxon>Xanthobacteraceae</taxon>
        <taxon>Labrys</taxon>
    </lineage>
</organism>
<gene>
    <name evidence="1" type="ORF">GCM10007874_25220</name>
</gene>
<protein>
    <recommendedName>
        <fullName evidence="3">Carboxypeptidase regulatory-like domain-containing protein</fullName>
    </recommendedName>
</protein>